<keyword evidence="3 5" id="KW-1133">Transmembrane helix</keyword>
<name>A0A0G3BEI4_9BURK</name>
<dbReference type="SUPFAM" id="SSF52091">
    <property type="entry name" value="SpoIIaa-like"/>
    <property type="match status" value="1"/>
</dbReference>
<sequence length="788" mass="81369">MLPHPTLAMAAGLRRLPQWKGELRGGLTAGVLTLITSVSYAAVAGAPLGPDMAAAAVLSGLLAATVGGAVAGVLGSVPVQVFSPRASVAVVIATAATTLNTQVGALPNPSLSTTVAALTACLLLAALLQVAFSVLRLGALIRLIPHAVTAGLTIAIAVKLAWSQGPHLFALGAGDGLARHAPLATGLAGIAAIAVAYATGRGRNAIILGVCAGLAATGLLQAAGLDTGRHLPSVDWQVGSLLSPATLAAQLGAGTTAALQHMLPNLVAFAFLIALMNSMETLTSALALEQLGTQRFDPNRALLAGGLGSLASVCIGGLPVAGSASAAAVQAGGRTRACPLIGAAVVALLSLGFSRWIDSVPLAVVAAVLLGVAFDMALAPARELSQQWRQRGADGKRNPGELPVAVLVGVLLLWADMLTALTGGVLLATALAFFHMRDSLVRRQYDANAAEMPTQLRSLIGPAAGRHIQVIELGQPLFFATVETAVRVIERMARSTRFAIIDLSRVAVLDATAARTLSRACCALNQSGQQLLVVRTAYSAGFDAALRPCPVFDTVDQALHYCASRSVPEIAVVPSHGQDDDDRCSDQGPDTVVCEDWTGWVGGVPEPAPITPRPVAAPLPPPPAAAPARPASAGLVVEPRVLQALEQCLLHLVGPLGSVMLRRAMRGARTPGALCRAIAVEIADPVLRERFVTEAELLFNGVPATPPAAPQLPQRAVLNVELVDEAERELTAQLGPIAKVLVRRSQRHARNQRHFYQLLSRQLDNPALQRRFLARAGFAVGDSGVPLP</sequence>
<keyword evidence="8" id="KW-1185">Reference proteome</keyword>
<dbReference type="InterPro" id="IPR058395">
    <property type="entry name" value="DUF8082"/>
</dbReference>
<dbReference type="InterPro" id="IPR002645">
    <property type="entry name" value="STAS_dom"/>
</dbReference>
<dbReference type="CDD" id="cd07042">
    <property type="entry name" value="STAS_SulP_like_sulfate_transporter"/>
    <property type="match status" value="1"/>
</dbReference>
<evidence type="ECO:0000256" key="2">
    <source>
        <dbReference type="ARBA" id="ARBA00022692"/>
    </source>
</evidence>
<feature type="domain" description="STAS" evidence="6">
    <location>
        <begin position="470"/>
        <end position="534"/>
    </location>
</feature>
<dbReference type="AlphaFoldDB" id="A0A0G3BEI4"/>
<dbReference type="Proteomes" id="UP000035352">
    <property type="component" value="Chromosome"/>
</dbReference>
<dbReference type="Pfam" id="PF01740">
    <property type="entry name" value="STAS"/>
    <property type="match status" value="1"/>
</dbReference>
<comment type="subcellular location">
    <subcellularLocation>
        <location evidence="1">Membrane</location>
        <topology evidence="1">Multi-pass membrane protein</topology>
    </subcellularLocation>
</comment>
<dbReference type="InterPro" id="IPR011547">
    <property type="entry name" value="SLC26A/SulP_dom"/>
</dbReference>
<dbReference type="PANTHER" id="PTHR11814">
    <property type="entry name" value="SULFATE TRANSPORTER"/>
    <property type="match status" value="1"/>
</dbReference>
<feature type="transmembrane region" description="Helical" evidence="5">
    <location>
        <begin position="23"/>
        <end position="46"/>
    </location>
</feature>
<keyword evidence="2 5" id="KW-0812">Transmembrane</keyword>
<organism evidence="7 8">
    <name type="scientific">Caldimonas brevitalea</name>
    <dbReference type="NCBI Taxonomy" id="413882"/>
    <lineage>
        <taxon>Bacteria</taxon>
        <taxon>Pseudomonadati</taxon>
        <taxon>Pseudomonadota</taxon>
        <taxon>Betaproteobacteria</taxon>
        <taxon>Burkholderiales</taxon>
        <taxon>Sphaerotilaceae</taxon>
        <taxon>Caldimonas</taxon>
    </lineage>
</organism>
<evidence type="ECO:0000256" key="5">
    <source>
        <dbReference type="SAM" id="Phobius"/>
    </source>
</evidence>
<dbReference type="GO" id="GO:0055085">
    <property type="term" value="P:transmembrane transport"/>
    <property type="evidence" value="ECO:0007669"/>
    <property type="project" value="InterPro"/>
</dbReference>
<protein>
    <submittedName>
        <fullName evidence="7">Sulfate permease, SulP family</fullName>
    </submittedName>
</protein>
<feature type="transmembrane region" description="Helical" evidence="5">
    <location>
        <begin position="86"/>
        <end position="105"/>
    </location>
</feature>
<feature type="transmembrane region" description="Helical" evidence="5">
    <location>
        <begin position="300"/>
        <end position="325"/>
    </location>
</feature>
<dbReference type="Pfam" id="PF26309">
    <property type="entry name" value="DUF8082"/>
    <property type="match status" value="2"/>
</dbReference>
<accession>A0A0G3BEI4</accession>
<feature type="transmembrane region" description="Helical" evidence="5">
    <location>
        <begin position="52"/>
        <end position="74"/>
    </location>
</feature>
<dbReference type="KEGG" id="pbh:AAW51_1113"/>
<feature type="transmembrane region" description="Helical" evidence="5">
    <location>
        <begin position="266"/>
        <end position="288"/>
    </location>
</feature>
<feature type="transmembrane region" description="Helical" evidence="5">
    <location>
        <begin position="139"/>
        <end position="161"/>
    </location>
</feature>
<dbReference type="InterPro" id="IPR036513">
    <property type="entry name" value="STAS_dom_sf"/>
</dbReference>
<feature type="transmembrane region" description="Helical" evidence="5">
    <location>
        <begin position="181"/>
        <end position="198"/>
    </location>
</feature>
<feature type="transmembrane region" description="Helical" evidence="5">
    <location>
        <begin position="402"/>
        <end position="434"/>
    </location>
</feature>
<dbReference type="STRING" id="413882.AAW51_1113"/>
<evidence type="ECO:0000256" key="3">
    <source>
        <dbReference type="ARBA" id="ARBA00022989"/>
    </source>
</evidence>
<dbReference type="EMBL" id="CP011371">
    <property type="protein sequence ID" value="AKJ27804.1"/>
    <property type="molecule type" value="Genomic_DNA"/>
</dbReference>
<dbReference type="Pfam" id="PF00916">
    <property type="entry name" value="Sulfate_transp"/>
    <property type="match status" value="2"/>
</dbReference>
<dbReference type="GO" id="GO:0016020">
    <property type="term" value="C:membrane"/>
    <property type="evidence" value="ECO:0007669"/>
    <property type="project" value="UniProtKB-SubCell"/>
</dbReference>
<evidence type="ECO:0000256" key="4">
    <source>
        <dbReference type="ARBA" id="ARBA00023136"/>
    </source>
</evidence>
<feature type="transmembrane region" description="Helical" evidence="5">
    <location>
        <begin position="363"/>
        <end position="381"/>
    </location>
</feature>
<dbReference type="RefSeq" id="WP_157359625.1">
    <property type="nucleotide sequence ID" value="NZ_CP011371.1"/>
</dbReference>
<dbReference type="InterPro" id="IPR001902">
    <property type="entry name" value="SLC26A/SulP_fam"/>
</dbReference>
<evidence type="ECO:0000259" key="6">
    <source>
        <dbReference type="PROSITE" id="PS50801"/>
    </source>
</evidence>
<evidence type="ECO:0000313" key="7">
    <source>
        <dbReference type="EMBL" id="AKJ27804.1"/>
    </source>
</evidence>
<proteinExistence type="predicted"/>
<evidence type="ECO:0000313" key="8">
    <source>
        <dbReference type="Proteomes" id="UP000035352"/>
    </source>
</evidence>
<dbReference type="PROSITE" id="PS50801">
    <property type="entry name" value="STAS"/>
    <property type="match status" value="1"/>
</dbReference>
<evidence type="ECO:0000256" key="1">
    <source>
        <dbReference type="ARBA" id="ARBA00004141"/>
    </source>
</evidence>
<reference evidence="7 8" key="1">
    <citation type="submission" date="2015-05" db="EMBL/GenBank/DDBJ databases">
        <authorList>
            <person name="Tang B."/>
            <person name="Yu Y."/>
        </authorList>
    </citation>
    <scope>NUCLEOTIDE SEQUENCE [LARGE SCALE GENOMIC DNA]</scope>
    <source>
        <strain evidence="7 8">DSM 7029</strain>
    </source>
</reference>
<feature type="transmembrane region" description="Helical" evidence="5">
    <location>
        <begin position="205"/>
        <end position="224"/>
    </location>
</feature>
<dbReference type="Gene3D" id="3.30.750.24">
    <property type="entry name" value="STAS domain"/>
    <property type="match status" value="1"/>
</dbReference>
<keyword evidence="4 5" id="KW-0472">Membrane</keyword>
<dbReference type="OrthoDB" id="9146890at2"/>
<feature type="transmembrane region" description="Helical" evidence="5">
    <location>
        <begin position="111"/>
        <end position="132"/>
    </location>
</feature>
<gene>
    <name evidence="7" type="ORF">AAW51_1113</name>
</gene>